<keyword evidence="1" id="KW-0472">Membrane</keyword>
<evidence type="ECO:0000256" key="1">
    <source>
        <dbReference type="SAM" id="Phobius"/>
    </source>
</evidence>
<evidence type="ECO:0000313" key="2">
    <source>
        <dbReference type="EMBL" id="KAJ7368749.1"/>
    </source>
</evidence>
<feature type="transmembrane region" description="Helical" evidence="1">
    <location>
        <begin position="123"/>
        <end position="142"/>
    </location>
</feature>
<gene>
    <name evidence="2" type="ORF">DFH08DRAFT_983184</name>
</gene>
<feature type="transmembrane region" description="Helical" evidence="1">
    <location>
        <begin position="94"/>
        <end position="111"/>
    </location>
</feature>
<feature type="transmembrane region" description="Helical" evidence="1">
    <location>
        <begin position="208"/>
        <end position="228"/>
    </location>
</feature>
<keyword evidence="3" id="KW-1185">Reference proteome</keyword>
<keyword evidence="1" id="KW-1133">Transmembrane helix</keyword>
<sequence>MWPQSTRPRTRWAPLLLFVSCIARDSLRDGRAPSAVPSNVYIALAQIAFSLALYLVAKRKPSNALRHSVQDKESASADVRDSTNAAVLAGSMRFNLLAAAAGAFYAIQASTDDANAVNNLTELHVVFPVCTLVLLIYLRLAFGRSVESSAWFSVALQFCGLYMVMATVSARFNHATAPTIASFAIASSLALITSYYTVRRLEGSLPSFAGLALVTFISKLVSTVALACMDGSSSPKPLATALPIRLDFSDVLLFVFECCRGICMFFALDGYDVVFVSVLLTTANIAWLTISALFARFFSFGVFGGCAIALIAASLQLRPAQRSDEMARESFKPRRFFGITAALLIAILMSHIVLHSEPVSYPPSVSQLFRFEAAHPKCYPRKQPASLRLWWQSDYHEFDNVLLIVFFSHARYDANLDLYKEAYSKYFPNVVFIGPGNREDAGFKHSGCRAWPPSATLGLPYATGSAEKRLPRAAAIGRGGGGQPLPPQPLALPTTVPLSLMSAIRVACPALENCHRGDLGVHGNCKGVIDLEARADPGVVIAGLWLECRRHTDTTCSAKNAHPSGVGHVGDIGRLVMVTSHGRQRCREGSGAGSVDGSVDGFHFRVPIVRSVIVDLGRPPAADHVALGSAALGRGAADTPSAA</sequence>
<proteinExistence type="predicted"/>
<feature type="transmembrane region" description="Helical" evidence="1">
    <location>
        <begin position="39"/>
        <end position="57"/>
    </location>
</feature>
<dbReference type="EMBL" id="JARIHO010000001">
    <property type="protein sequence ID" value="KAJ7368749.1"/>
    <property type="molecule type" value="Genomic_DNA"/>
</dbReference>
<comment type="caution">
    <text evidence="2">The sequence shown here is derived from an EMBL/GenBank/DDBJ whole genome shotgun (WGS) entry which is preliminary data.</text>
</comment>
<feature type="transmembrane region" description="Helical" evidence="1">
    <location>
        <begin position="175"/>
        <end position="196"/>
    </location>
</feature>
<organism evidence="2 3">
    <name type="scientific">Mycena albidolilacea</name>
    <dbReference type="NCBI Taxonomy" id="1033008"/>
    <lineage>
        <taxon>Eukaryota</taxon>
        <taxon>Fungi</taxon>
        <taxon>Dikarya</taxon>
        <taxon>Basidiomycota</taxon>
        <taxon>Agaricomycotina</taxon>
        <taxon>Agaricomycetes</taxon>
        <taxon>Agaricomycetidae</taxon>
        <taxon>Agaricales</taxon>
        <taxon>Marasmiineae</taxon>
        <taxon>Mycenaceae</taxon>
        <taxon>Mycena</taxon>
    </lineage>
</organism>
<protein>
    <submittedName>
        <fullName evidence="2">Uncharacterized protein</fullName>
    </submittedName>
</protein>
<accession>A0AAD7AVI2</accession>
<feature type="transmembrane region" description="Helical" evidence="1">
    <location>
        <begin position="336"/>
        <end position="354"/>
    </location>
</feature>
<evidence type="ECO:0000313" key="3">
    <source>
        <dbReference type="Proteomes" id="UP001218218"/>
    </source>
</evidence>
<reference evidence="2" key="1">
    <citation type="submission" date="2023-03" db="EMBL/GenBank/DDBJ databases">
        <title>Massive genome expansion in bonnet fungi (Mycena s.s.) driven by repeated elements and novel gene families across ecological guilds.</title>
        <authorList>
            <consortium name="Lawrence Berkeley National Laboratory"/>
            <person name="Harder C.B."/>
            <person name="Miyauchi S."/>
            <person name="Viragh M."/>
            <person name="Kuo A."/>
            <person name="Thoen E."/>
            <person name="Andreopoulos B."/>
            <person name="Lu D."/>
            <person name="Skrede I."/>
            <person name="Drula E."/>
            <person name="Henrissat B."/>
            <person name="Morin E."/>
            <person name="Kohler A."/>
            <person name="Barry K."/>
            <person name="LaButti K."/>
            <person name="Morin E."/>
            <person name="Salamov A."/>
            <person name="Lipzen A."/>
            <person name="Mereny Z."/>
            <person name="Hegedus B."/>
            <person name="Baldrian P."/>
            <person name="Stursova M."/>
            <person name="Weitz H."/>
            <person name="Taylor A."/>
            <person name="Grigoriev I.V."/>
            <person name="Nagy L.G."/>
            <person name="Martin F."/>
            <person name="Kauserud H."/>
        </authorList>
    </citation>
    <scope>NUCLEOTIDE SEQUENCE</scope>
    <source>
        <strain evidence="2">CBHHK002</strain>
    </source>
</reference>
<name>A0AAD7AVI2_9AGAR</name>
<keyword evidence="1" id="KW-0812">Transmembrane</keyword>
<feature type="transmembrane region" description="Helical" evidence="1">
    <location>
        <begin position="296"/>
        <end position="315"/>
    </location>
</feature>
<feature type="transmembrane region" description="Helical" evidence="1">
    <location>
        <begin position="149"/>
        <end position="169"/>
    </location>
</feature>
<dbReference type="Proteomes" id="UP001218218">
    <property type="component" value="Unassembled WGS sequence"/>
</dbReference>
<dbReference type="AlphaFoldDB" id="A0AAD7AVI2"/>